<organism evidence="9 10">
    <name type="scientific">Paramecium octaurelia</name>
    <dbReference type="NCBI Taxonomy" id="43137"/>
    <lineage>
        <taxon>Eukaryota</taxon>
        <taxon>Sar</taxon>
        <taxon>Alveolata</taxon>
        <taxon>Ciliophora</taxon>
        <taxon>Intramacronucleata</taxon>
        <taxon>Oligohymenophorea</taxon>
        <taxon>Peniculida</taxon>
        <taxon>Parameciidae</taxon>
        <taxon>Paramecium</taxon>
    </lineage>
</organism>
<dbReference type="GO" id="GO:0020037">
    <property type="term" value="F:heme binding"/>
    <property type="evidence" value="ECO:0007669"/>
    <property type="project" value="InterPro"/>
</dbReference>
<evidence type="ECO:0000256" key="1">
    <source>
        <dbReference type="ARBA" id="ARBA00010617"/>
    </source>
</evidence>
<dbReference type="OMA" id="ASITWHH"/>
<evidence type="ECO:0000256" key="6">
    <source>
        <dbReference type="ARBA" id="ARBA00023033"/>
    </source>
</evidence>
<dbReference type="OrthoDB" id="1470350at2759"/>
<accession>A0A8S1XDX3</accession>
<feature type="transmembrane region" description="Helical" evidence="8">
    <location>
        <begin position="6"/>
        <end position="28"/>
    </location>
</feature>
<dbReference type="InterPro" id="IPR001128">
    <property type="entry name" value="Cyt_P450"/>
</dbReference>
<dbReference type="InterPro" id="IPR017972">
    <property type="entry name" value="Cyt_P450_CS"/>
</dbReference>
<dbReference type="Proteomes" id="UP000683925">
    <property type="component" value="Unassembled WGS sequence"/>
</dbReference>
<keyword evidence="2 7" id="KW-0349">Heme</keyword>
<dbReference type="PROSITE" id="PS00086">
    <property type="entry name" value="CYTOCHROME_P450"/>
    <property type="match status" value="1"/>
</dbReference>
<keyword evidence="6 7" id="KW-0503">Monooxygenase</keyword>
<evidence type="ECO:0000256" key="5">
    <source>
        <dbReference type="ARBA" id="ARBA00023004"/>
    </source>
</evidence>
<evidence type="ECO:0000256" key="3">
    <source>
        <dbReference type="ARBA" id="ARBA00022723"/>
    </source>
</evidence>
<evidence type="ECO:0000256" key="7">
    <source>
        <dbReference type="RuleBase" id="RU000461"/>
    </source>
</evidence>
<evidence type="ECO:0000256" key="2">
    <source>
        <dbReference type="ARBA" id="ARBA00022617"/>
    </source>
</evidence>
<dbReference type="FunFam" id="1.10.630.10:FF:000091">
    <property type="entry name" value="Uncharacterized protein"/>
    <property type="match status" value="1"/>
</dbReference>
<gene>
    <name evidence="9" type="ORF">POCTA_138.1.T1190039</name>
</gene>
<reference evidence="9" key="1">
    <citation type="submission" date="2021-01" db="EMBL/GenBank/DDBJ databases">
        <authorList>
            <consortium name="Genoscope - CEA"/>
            <person name="William W."/>
        </authorList>
    </citation>
    <scope>NUCLEOTIDE SEQUENCE</scope>
</reference>
<protein>
    <recommendedName>
        <fullName evidence="11">Cytochrome P450</fullName>
    </recommendedName>
</protein>
<evidence type="ECO:0000256" key="8">
    <source>
        <dbReference type="SAM" id="Phobius"/>
    </source>
</evidence>
<dbReference type="EMBL" id="CAJJDP010000119">
    <property type="protein sequence ID" value="CAD8199300.1"/>
    <property type="molecule type" value="Genomic_DNA"/>
</dbReference>
<sequence>MIFYIIIIFVFYVLYRIVLKPLIPLLILKLQFGKEAYLWYAPIWGLLKYNFRSLKQNGDFFDDLRKRMRENPQVKILLTNFLDKPFINFVDSEYIKKMYLEYQNFPKFNLLRYDNLIDKGLLMTEGEEWRYQRNLLGSAFTFEKLKSRIPMINQTVKERCILDPKTNSFDFISWITGEVVIQSFFGEIAKGLTLNGRPGQVEIVKLVADMMLQRFKNAYTQIKLMILGNKGWRILATKKEKDINNRVDTLRNTVKQLIETRIQQLKGETDERKEKYKDQCFLDIYLCELLKQQNEGNKKNIDFEPVLQQFLTLFFAGTDTTATMTVTCLVYLAKYPDAQNELLEEIQALMQDKDVQDTHLPKLVKMNAFINEVFRLRNPAFSPFVRLVQQDMQFLDIKLKKGWMVVQRHDIPVIRNEHFSNPEVFDYKRWLTGQGAIQSDNGFVHIPFGAGGRNCIGQHMAQMELKIILCHIIRQFQVSLNPDVQLKFGIRFLYGAEPDNCLIYKTRR</sequence>
<keyword evidence="8" id="KW-1133">Transmembrane helix</keyword>
<evidence type="ECO:0000313" key="9">
    <source>
        <dbReference type="EMBL" id="CAD8199300.1"/>
    </source>
</evidence>
<dbReference type="Pfam" id="PF00067">
    <property type="entry name" value="p450"/>
    <property type="match status" value="1"/>
</dbReference>
<dbReference type="CDD" id="cd20621">
    <property type="entry name" value="CYP5011A1-like"/>
    <property type="match status" value="1"/>
</dbReference>
<proteinExistence type="inferred from homology"/>
<keyword evidence="5 7" id="KW-0408">Iron</keyword>
<keyword evidence="10" id="KW-1185">Reference proteome</keyword>
<name>A0A8S1XDX3_PAROT</name>
<keyword evidence="3 7" id="KW-0479">Metal-binding</keyword>
<dbReference type="GO" id="GO:0016705">
    <property type="term" value="F:oxidoreductase activity, acting on paired donors, with incorporation or reduction of molecular oxygen"/>
    <property type="evidence" value="ECO:0007669"/>
    <property type="project" value="InterPro"/>
</dbReference>
<dbReference type="AlphaFoldDB" id="A0A8S1XDX3"/>
<dbReference type="InterPro" id="IPR050196">
    <property type="entry name" value="Cytochrome_P450_Monoox"/>
</dbReference>
<evidence type="ECO:0000313" key="10">
    <source>
        <dbReference type="Proteomes" id="UP000683925"/>
    </source>
</evidence>
<dbReference type="GO" id="GO:0004497">
    <property type="term" value="F:monooxygenase activity"/>
    <property type="evidence" value="ECO:0007669"/>
    <property type="project" value="UniProtKB-KW"/>
</dbReference>
<dbReference type="PANTHER" id="PTHR24291:SF50">
    <property type="entry name" value="BIFUNCTIONAL ALBAFLAVENONE MONOOXYGENASE_TERPENE SYNTHASE"/>
    <property type="match status" value="1"/>
</dbReference>
<comment type="similarity">
    <text evidence="1 7">Belongs to the cytochrome P450 family.</text>
</comment>
<dbReference type="PANTHER" id="PTHR24291">
    <property type="entry name" value="CYTOCHROME P450 FAMILY 4"/>
    <property type="match status" value="1"/>
</dbReference>
<keyword evidence="8" id="KW-0472">Membrane</keyword>
<comment type="caution">
    <text evidence="9">The sequence shown here is derived from an EMBL/GenBank/DDBJ whole genome shotgun (WGS) entry which is preliminary data.</text>
</comment>
<dbReference type="GO" id="GO:0005506">
    <property type="term" value="F:iron ion binding"/>
    <property type="evidence" value="ECO:0007669"/>
    <property type="project" value="InterPro"/>
</dbReference>
<evidence type="ECO:0000256" key="4">
    <source>
        <dbReference type="ARBA" id="ARBA00023002"/>
    </source>
</evidence>
<evidence type="ECO:0008006" key="11">
    <source>
        <dbReference type="Google" id="ProtNLM"/>
    </source>
</evidence>
<keyword evidence="8" id="KW-0812">Transmembrane</keyword>
<keyword evidence="4 7" id="KW-0560">Oxidoreductase</keyword>